<sequence>MAHHHSGSRRHASAENELWFSMPSSSRRQLDHTLALEQSAYRATSHRLSVGATSSTPSRIYSGVPSISTTADTNKPLPPSPTGSHRKSRKSTNLRSFLGRPPSAHLDPNHLQPAPYHQPYSSTNASLNLETNGQYHHAYSRSMPSSPYEYDQREASSRPVPQPRAQSAASDYSNAMLPESHIVPVQETYPVRTSSMHTYFETSPPRARTFPTENSVASPTMREGVSGRPRPHTWLSPTESFSDASQFSLFVQATTGLPEDLDTMSPNGPPQLQGSLFARRAGNDTIPLPVQYNRESAPRSTHLRTDWQNFEPPPFTHRAVSAPVPRSPRPEPYQRFEGSPHIDAVNRELELLGLEDDDQLDDELPDYQQSQAEAHAKRRAEASARARELEARWRSTRGR</sequence>
<feature type="compositionally biased region" description="Basic and acidic residues" evidence="1">
    <location>
        <begin position="379"/>
        <end position="393"/>
    </location>
</feature>
<name>A0A8K0W151_9PLEO</name>
<feature type="compositionally biased region" description="Basic and acidic residues" evidence="1">
    <location>
        <begin position="328"/>
        <end position="340"/>
    </location>
</feature>
<evidence type="ECO:0000256" key="1">
    <source>
        <dbReference type="SAM" id="MobiDB-lite"/>
    </source>
</evidence>
<feature type="compositionally biased region" description="Polar residues" evidence="1">
    <location>
        <begin position="119"/>
        <end position="134"/>
    </location>
</feature>
<dbReference type="AlphaFoldDB" id="A0A8K0W151"/>
<dbReference type="Proteomes" id="UP000813461">
    <property type="component" value="Unassembled WGS sequence"/>
</dbReference>
<feature type="compositionally biased region" description="Basic residues" evidence="1">
    <location>
        <begin position="1"/>
        <end position="11"/>
    </location>
</feature>
<feature type="region of interest" description="Disordered" evidence="1">
    <location>
        <begin position="295"/>
        <end position="340"/>
    </location>
</feature>
<proteinExistence type="predicted"/>
<feature type="region of interest" description="Disordered" evidence="1">
    <location>
        <begin position="1"/>
        <end position="170"/>
    </location>
</feature>
<feature type="region of interest" description="Disordered" evidence="1">
    <location>
        <begin position="353"/>
        <end position="399"/>
    </location>
</feature>
<evidence type="ECO:0000313" key="3">
    <source>
        <dbReference type="Proteomes" id="UP000813461"/>
    </source>
</evidence>
<dbReference type="OrthoDB" id="3795041at2759"/>
<protein>
    <submittedName>
        <fullName evidence="2">Uncharacterized protein</fullName>
    </submittedName>
</protein>
<dbReference type="EMBL" id="JAGMVJ010000006">
    <property type="protein sequence ID" value="KAH7089527.1"/>
    <property type="molecule type" value="Genomic_DNA"/>
</dbReference>
<accession>A0A8K0W151</accession>
<keyword evidence="3" id="KW-1185">Reference proteome</keyword>
<feature type="region of interest" description="Disordered" evidence="1">
    <location>
        <begin position="201"/>
        <end position="230"/>
    </location>
</feature>
<comment type="caution">
    <text evidence="2">The sequence shown here is derived from an EMBL/GenBank/DDBJ whole genome shotgun (WGS) entry which is preliminary data.</text>
</comment>
<feature type="compositionally biased region" description="Acidic residues" evidence="1">
    <location>
        <begin position="353"/>
        <end position="365"/>
    </location>
</feature>
<organism evidence="2 3">
    <name type="scientific">Paraphoma chrysanthemicola</name>
    <dbReference type="NCBI Taxonomy" id="798071"/>
    <lineage>
        <taxon>Eukaryota</taxon>
        <taxon>Fungi</taxon>
        <taxon>Dikarya</taxon>
        <taxon>Ascomycota</taxon>
        <taxon>Pezizomycotina</taxon>
        <taxon>Dothideomycetes</taxon>
        <taxon>Pleosporomycetidae</taxon>
        <taxon>Pleosporales</taxon>
        <taxon>Pleosporineae</taxon>
        <taxon>Phaeosphaeriaceae</taxon>
        <taxon>Paraphoma</taxon>
    </lineage>
</organism>
<evidence type="ECO:0000313" key="2">
    <source>
        <dbReference type="EMBL" id="KAH7089527.1"/>
    </source>
</evidence>
<gene>
    <name evidence="2" type="ORF">FB567DRAFT_559053</name>
</gene>
<feature type="compositionally biased region" description="Polar residues" evidence="1">
    <location>
        <begin position="51"/>
        <end position="73"/>
    </location>
</feature>
<reference evidence="2" key="1">
    <citation type="journal article" date="2021" name="Nat. Commun.">
        <title>Genetic determinants of endophytism in the Arabidopsis root mycobiome.</title>
        <authorList>
            <person name="Mesny F."/>
            <person name="Miyauchi S."/>
            <person name="Thiergart T."/>
            <person name="Pickel B."/>
            <person name="Atanasova L."/>
            <person name="Karlsson M."/>
            <person name="Huettel B."/>
            <person name="Barry K.W."/>
            <person name="Haridas S."/>
            <person name="Chen C."/>
            <person name="Bauer D."/>
            <person name="Andreopoulos W."/>
            <person name="Pangilinan J."/>
            <person name="LaButti K."/>
            <person name="Riley R."/>
            <person name="Lipzen A."/>
            <person name="Clum A."/>
            <person name="Drula E."/>
            <person name="Henrissat B."/>
            <person name="Kohler A."/>
            <person name="Grigoriev I.V."/>
            <person name="Martin F.M."/>
            <person name="Hacquard S."/>
        </authorList>
    </citation>
    <scope>NUCLEOTIDE SEQUENCE</scope>
    <source>
        <strain evidence="2">MPI-SDFR-AT-0120</strain>
    </source>
</reference>